<comment type="subcellular location">
    <subcellularLocation>
        <location evidence="1">Nucleus</location>
    </subcellularLocation>
</comment>
<gene>
    <name evidence="8" type="ORF">HPP92_002116</name>
</gene>
<dbReference type="FunFam" id="3.30.730.10:FF:000001">
    <property type="entry name" value="Ethylene-responsive transcription factor 2"/>
    <property type="match status" value="1"/>
</dbReference>
<dbReference type="InterPro" id="IPR001471">
    <property type="entry name" value="AP2/ERF_dom"/>
</dbReference>
<accession>A0A835VHP8</accession>
<dbReference type="Proteomes" id="UP000636800">
    <property type="component" value="Chromosome 1"/>
</dbReference>
<evidence type="ECO:0000256" key="6">
    <source>
        <dbReference type="SAM" id="MobiDB-lite"/>
    </source>
</evidence>
<dbReference type="PANTHER" id="PTHR31677">
    <property type="entry name" value="AP2 DOMAIN CLASS TRANSCRIPTION FACTOR"/>
    <property type="match status" value="1"/>
</dbReference>
<feature type="domain" description="AP2/ERF" evidence="7">
    <location>
        <begin position="44"/>
        <end position="101"/>
    </location>
</feature>
<dbReference type="GO" id="GO:0003677">
    <property type="term" value="F:DNA binding"/>
    <property type="evidence" value="ECO:0007669"/>
    <property type="project" value="UniProtKB-KW"/>
</dbReference>
<dbReference type="InterPro" id="IPR016177">
    <property type="entry name" value="DNA-bd_dom_sf"/>
</dbReference>
<name>A0A835VHP8_VANPL</name>
<dbReference type="CDD" id="cd00018">
    <property type="entry name" value="AP2"/>
    <property type="match status" value="1"/>
</dbReference>
<keyword evidence="5" id="KW-0539">Nucleus</keyword>
<evidence type="ECO:0000256" key="3">
    <source>
        <dbReference type="ARBA" id="ARBA00023125"/>
    </source>
</evidence>
<dbReference type="GO" id="GO:0003700">
    <property type="term" value="F:DNA-binding transcription factor activity"/>
    <property type="evidence" value="ECO:0007669"/>
    <property type="project" value="InterPro"/>
</dbReference>
<dbReference type="Pfam" id="PF00847">
    <property type="entry name" value="AP2"/>
    <property type="match status" value="1"/>
</dbReference>
<feature type="region of interest" description="Disordered" evidence="6">
    <location>
        <begin position="1"/>
        <end position="36"/>
    </location>
</feature>
<dbReference type="InterPro" id="IPR036955">
    <property type="entry name" value="AP2/ERF_dom_sf"/>
</dbReference>
<sequence length="373" mass="40922">MGRRLALAQESSPRGDLLPPLHQASSQQLPVERRGRRRLAEPGRFLGVRRRPWGRYAAEIRDPATKERHWLGTFDSAHEAALAYDRAALSLKGPHARTNFIYAENSSISPLFPTFHSQTLTLSSSTAPAAHIPPAASAAAAVLPSLSSQSDINLQLGQCSWNATEDIARKFDFYGDTRSGDLSSIVAESCLRSATSKTCELNSQVMSPPTVGSHLLASETGSSSFKDRSLDSIREAGGSEGFGLLMEEEEEALWGSSPGSMPMNESTAMVESMGAQYLVDDCFGYGMAVHSEEVKACVLCTPTFVLQNATETQNESFGRGNERESEKRLVFAYNENFLNENKLTNSVKAKTFHYLFTWFRESITPEKGQVFGF</sequence>
<dbReference type="AlphaFoldDB" id="A0A835VHP8"/>
<reference evidence="8 9" key="1">
    <citation type="journal article" date="2020" name="Nat. Food">
        <title>A phased Vanilla planifolia genome enables genetic improvement of flavour and production.</title>
        <authorList>
            <person name="Hasing T."/>
            <person name="Tang H."/>
            <person name="Brym M."/>
            <person name="Khazi F."/>
            <person name="Huang T."/>
            <person name="Chambers A.H."/>
        </authorList>
    </citation>
    <scope>NUCLEOTIDE SEQUENCE [LARGE SCALE GENOMIC DNA]</scope>
    <source>
        <tissue evidence="8">Leaf</tissue>
    </source>
</reference>
<dbReference type="PANTHER" id="PTHR31677:SF49">
    <property type="entry name" value="ETHYLENE-RESPONSIVE TRANSCRIPTION FACTOR ERF086"/>
    <property type="match status" value="1"/>
</dbReference>
<dbReference type="EMBL" id="JADCNL010000001">
    <property type="protein sequence ID" value="KAG0497425.1"/>
    <property type="molecule type" value="Genomic_DNA"/>
</dbReference>
<evidence type="ECO:0000256" key="1">
    <source>
        <dbReference type="ARBA" id="ARBA00004123"/>
    </source>
</evidence>
<comment type="caution">
    <text evidence="8">The sequence shown here is derived from an EMBL/GenBank/DDBJ whole genome shotgun (WGS) entry which is preliminary data.</text>
</comment>
<evidence type="ECO:0000256" key="2">
    <source>
        <dbReference type="ARBA" id="ARBA00023015"/>
    </source>
</evidence>
<evidence type="ECO:0000256" key="5">
    <source>
        <dbReference type="ARBA" id="ARBA00023242"/>
    </source>
</evidence>
<evidence type="ECO:0000313" key="8">
    <source>
        <dbReference type="EMBL" id="KAG0497425.1"/>
    </source>
</evidence>
<dbReference type="Gene3D" id="3.30.730.10">
    <property type="entry name" value="AP2/ERF domain"/>
    <property type="match status" value="1"/>
</dbReference>
<keyword evidence="2" id="KW-0805">Transcription regulation</keyword>
<keyword evidence="9" id="KW-1185">Reference proteome</keyword>
<dbReference type="SMART" id="SM00380">
    <property type="entry name" value="AP2"/>
    <property type="match status" value="1"/>
</dbReference>
<evidence type="ECO:0000259" key="7">
    <source>
        <dbReference type="PROSITE" id="PS51032"/>
    </source>
</evidence>
<proteinExistence type="predicted"/>
<keyword evidence="3" id="KW-0238">DNA-binding</keyword>
<dbReference type="SUPFAM" id="SSF54171">
    <property type="entry name" value="DNA-binding domain"/>
    <property type="match status" value="1"/>
</dbReference>
<keyword evidence="4" id="KW-0804">Transcription</keyword>
<protein>
    <recommendedName>
        <fullName evidence="7">AP2/ERF domain-containing protein</fullName>
    </recommendedName>
</protein>
<evidence type="ECO:0000313" key="9">
    <source>
        <dbReference type="Proteomes" id="UP000636800"/>
    </source>
</evidence>
<organism evidence="8 9">
    <name type="scientific">Vanilla planifolia</name>
    <name type="common">Vanilla</name>
    <dbReference type="NCBI Taxonomy" id="51239"/>
    <lineage>
        <taxon>Eukaryota</taxon>
        <taxon>Viridiplantae</taxon>
        <taxon>Streptophyta</taxon>
        <taxon>Embryophyta</taxon>
        <taxon>Tracheophyta</taxon>
        <taxon>Spermatophyta</taxon>
        <taxon>Magnoliopsida</taxon>
        <taxon>Liliopsida</taxon>
        <taxon>Asparagales</taxon>
        <taxon>Orchidaceae</taxon>
        <taxon>Vanilloideae</taxon>
        <taxon>Vanilleae</taxon>
        <taxon>Vanilla</taxon>
    </lineage>
</organism>
<evidence type="ECO:0000256" key="4">
    <source>
        <dbReference type="ARBA" id="ARBA00023163"/>
    </source>
</evidence>
<dbReference type="PROSITE" id="PS51032">
    <property type="entry name" value="AP2_ERF"/>
    <property type="match status" value="1"/>
</dbReference>
<dbReference type="PRINTS" id="PR00367">
    <property type="entry name" value="ETHRSPELEMNT"/>
</dbReference>
<dbReference type="GO" id="GO:0005634">
    <property type="term" value="C:nucleus"/>
    <property type="evidence" value="ECO:0007669"/>
    <property type="project" value="UniProtKB-SubCell"/>
</dbReference>